<protein>
    <recommendedName>
        <fullName evidence="4">Photosystem I assembly protein Ycf4</fullName>
    </recommendedName>
</protein>
<proteinExistence type="predicted"/>
<dbReference type="InterPro" id="IPR048136">
    <property type="entry name" value="STM3941-like"/>
</dbReference>
<keyword evidence="1" id="KW-1133">Transmembrane helix</keyword>
<keyword evidence="1" id="KW-0472">Membrane</keyword>
<keyword evidence="1" id="KW-0812">Transmembrane</keyword>
<accession>A0ABX0XHM1</accession>
<feature type="transmembrane region" description="Helical" evidence="1">
    <location>
        <begin position="44"/>
        <end position="68"/>
    </location>
</feature>
<sequence length="198" mass="21998">MDYPYQIPFSKTKFYALLAAALGFVVAGSWFVTVPDMFRGAGSLWPFVIMAIGLITILFFGVAGGFMLKMLLSDKMALEVNDEGIQDRTSAVAVGLIRWEDITDVKLHQIGSNHMILLNVRNSDDYLDKASGGLARRAMAQNAELLGTPITVNCSTLDLPAREVFELLREEWNFQRELRGGEGVSLPELIRKRNELLG</sequence>
<evidence type="ECO:0000313" key="3">
    <source>
        <dbReference type="Proteomes" id="UP000770785"/>
    </source>
</evidence>
<dbReference type="NCBIfam" id="NF041635">
    <property type="entry name" value="STM3941_fam"/>
    <property type="match status" value="1"/>
</dbReference>
<evidence type="ECO:0000256" key="1">
    <source>
        <dbReference type="SAM" id="Phobius"/>
    </source>
</evidence>
<dbReference type="EMBL" id="JAATJH010000011">
    <property type="protein sequence ID" value="NJC28384.1"/>
    <property type="molecule type" value="Genomic_DNA"/>
</dbReference>
<gene>
    <name evidence="2" type="ORF">GGR27_003907</name>
</gene>
<reference evidence="2 3" key="1">
    <citation type="submission" date="2020-03" db="EMBL/GenBank/DDBJ databases">
        <title>Genomic Encyclopedia of Type Strains, Phase IV (KMG-IV): sequencing the most valuable type-strain genomes for metagenomic binning, comparative biology and taxonomic classification.</title>
        <authorList>
            <person name="Goeker M."/>
        </authorList>
    </citation>
    <scope>NUCLEOTIDE SEQUENCE [LARGE SCALE GENOMIC DNA]</scope>
    <source>
        <strain evidence="2 3">DSM 105096</strain>
    </source>
</reference>
<name>A0ABX0XHM1_9BACT</name>
<dbReference type="Proteomes" id="UP000770785">
    <property type="component" value="Unassembled WGS sequence"/>
</dbReference>
<evidence type="ECO:0008006" key="4">
    <source>
        <dbReference type="Google" id="ProtNLM"/>
    </source>
</evidence>
<keyword evidence="3" id="KW-1185">Reference proteome</keyword>
<comment type="caution">
    <text evidence="2">The sequence shown here is derived from an EMBL/GenBank/DDBJ whole genome shotgun (WGS) entry which is preliminary data.</text>
</comment>
<dbReference type="RefSeq" id="WP_168040353.1">
    <property type="nucleotide sequence ID" value="NZ_JAATJH010000011.1"/>
</dbReference>
<organism evidence="2 3">
    <name type="scientific">Neolewinella antarctica</name>
    <dbReference type="NCBI Taxonomy" id="442734"/>
    <lineage>
        <taxon>Bacteria</taxon>
        <taxon>Pseudomonadati</taxon>
        <taxon>Bacteroidota</taxon>
        <taxon>Saprospiria</taxon>
        <taxon>Saprospirales</taxon>
        <taxon>Lewinellaceae</taxon>
        <taxon>Neolewinella</taxon>
    </lineage>
</organism>
<feature type="transmembrane region" description="Helical" evidence="1">
    <location>
        <begin position="12"/>
        <end position="32"/>
    </location>
</feature>
<evidence type="ECO:0000313" key="2">
    <source>
        <dbReference type="EMBL" id="NJC28384.1"/>
    </source>
</evidence>